<dbReference type="NCBIfam" id="TIGR00188">
    <property type="entry name" value="rnpA"/>
    <property type="match status" value="1"/>
</dbReference>
<dbReference type="InterPro" id="IPR020539">
    <property type="entry name" value="RNase_P_CS"/>
</dbReference>
<dbReference type="Gene3D" id="3.30.230.10">
    <property type="match status" value="1"/>
</dbReference>
<evidence type="ECO:0000313" key="12">
    <source>
        <dbReference type="Proteomes" id="UP001555100"/>
    </source>
</evidence>
<dbReference type="GO" id="GO:0030677">
    <property type="term" value="C:ribonuclease P complex"/>
    <property type="evidence" value="ECO:0007669"/>
    <property type="project" value="TreeGrafter"/>
</dbReference>
<keyword evidence="12" id="KW-1185">Reference proteome</keyword>
<dbReference type="GO" id="GO:0004526">
    <property type="term" value="F:ribonuclease P activity"/>
    <property type="evidence" value="ECO:0007669"/>
    <property type="project" value="UniProtKB-UniRule"/>
</dbReference>
<evidence type="ECO:0000256" key="1">
    <source>
        <dbReference type="ARBA" id="ARBA00002663"/>
    </source>
</evidence>
<evidence type="ECO:0000256" key="2">
    <source>
        <dbReference type="ARBA" id="ARBA00022694"/>
    </source>
</evidence>
<evidence type="ECO:0000256" key="3">
    <source>
        <dbReference type="ARBA" id="ARBA00022722"/>
    </source>
</evidence>
<comment type="function">
    <text evidence="1 7">RNaseP catalyzes the removal of the 5'-leader sequence from pre-tRNA to produce the mature 5'-terminus. It can also cleave other RNA substrates such as 4.5S RNA. The protein component plays an auxiliary but essential role in vivo by binding to the 5'-leader sequence and broadening the substrate specificity of the ribozyme.</text>
</comment>
<keyword evidence="3 7" id="KW-0540">Nuclease</keyword>
<dbReference type="STRING" id="1661.CQ11_07585"/>
<evidence type="ECO:0000313" key="10">
    <source>
        <dbReference type="EMBL" id="MEW6954797.1"/>
    </source>
</evidence>
<evidence type="ECO:0000256" key="4">
    <source>
        <dbReference type="ARBA" id="ARBA00022759"/>
    </source>
</evidence>
<dbReference type="PANTHER" id="PTHR33992:SF1">
    <property type="entry name" value="RIBONUCLEASE P PROTEIN COMPONENT"/>
    <property type="match status" value="1"/>
</dbReference>
<comment type="subunit">
    <text evidence="7">Consists of a catalytic RNA component (M1 or rnpB) and a protein subunit.</text>
</comment>
<sequence>MLPAANRLRTSADFHSAFRSGSRTANRFVVIHTLSGDSEADLKVGFTVSKKVGNAVVRNKVRRRLRHIMRTHLHDVDAQVIVIRALPAAAGATYSELERAVVCLLQRAGVLGHE</sequence>
<dbReference type="EC" id="3.1.26.5" evidence="7 8"/>
<evidence type="ECO:0000313" key="11">
    <source>
        <dbReference type="Proteomes" id="UP000275951"/>
    </source>
</evidence>
<evidence type="ECO:0000256" key="6">
    <source>
        <dbReference type="ARBA" id="ARBA00022884"/>
    </source>
</evidence>
<dbReference type="EMBL" id="JBAGNM010000006">
    <property type="protein sequence ID" value="MEW6954797.1"/>
    <property type="molecule type" value="Genomic_DNA"/>
</dbReference>
<comment type="similarity">
    <text evidence="7">Belongs to the RnpA family.</text>
</comment>
<dbReference type="Proteomes" id="UP000275951">
    <property type="component" value="Chromosome"/>
</dbReference>
<evidence type="ECO:0000256" key="5">
    <source>
        <dbReference type="ARBA" id="ARBA00022801"/>
    </source>
</evidence>
<dbReference type="SUPFAM" id="SSF54211">
    <property type="entry name" value="Ribosomal protein S5 domain 2-like"/>
    <property type="match status" value="1"/>
</dbReference>
<dbReference type="GeneID" id="97531069"/>
<keyword evidence="6 7" id="KW-0694">RNA-binding</keyword>
<dbReference type="HAMAP" id="MF_00227">
    <property type="entry name" value="RNase_P"/>
    <property type="match status" value="1"/>
</dbReference>
<evidence type="ECO:0000256" key="7">
    <source>
        <dbReference type="HAMAP-Rule" id="MF_00227"/>
    </source>
</evidence>
<proteinExistence type="inferred from homology"/>
<gene>
    <name evidence="7 9" type="primary">rnpA</name>
    <name evidence="9" type="ORF">EBQ10_07045</name>
    <name evidence="10" type="ORF">V3M73_07130</name>
</gene>
<keyword evidence="5 7" id="KW-0378">Hydrolase</keyword>
<dbReference type="PANTHER" id="PTHR33992">
    <property type="entry name" value="RIBONUCLEASE P PROTEIN COMPONENT"/>
    <property type="match status" value="1"/>
</dbReference>
<evidence type="ECO:0000256" key="8">
    <source>
        <dbReference type="NCBIfam" id="TIGR00188"/>
    </source>
</evidence>
<dbReference type="EMBL" id="CP033905">
    <property type="protein sequence ID" value="AZR07074.1"/>
    <property type="molecule type" value="Genomic_DNA"/>
</dbReference>
<dbReference type="InterPro" id="IPR000100">
    <property type="entry name" value="RNase_P"/>
</dbReference>
<dbReference type="Proteomes" id="UP001555100">
    <property type="component" value="Unassembled WGS sequence"/>
</dbReference>
<keyword evidence="4 7" id="KW-0255">Endonuclease</keyword>
<dbReference type="GO" id="GO:0001682">
    <property type="term" value="P:tRNA 5'-leader removal"/>
    <property type="evidence" value="ECO:0007669"/>
    <property type="project" value="UniProtKB-UniRule"/>
</dbReference>
<dbReference type="RefSeq" id="WP_024963110.1">
    <property type="nucleotide sequence ID" value="NZ_CP012649.1"/>
</dbReference>
<dbReference type="PROSITE" id="PS00648">
    <property type="entry name" value="RIBONUCLEASE_P"/>
    <property type="match status" value="1"/>
</dbReference>
<dbReference type="OrthoDB" id="196964at2"/>
<dbReference type="InterPro" id="IPR020568">
    <property type="entry name" value="Ribosomal_Su5_D2-typ_SF"/>
</dbReference>
<name>A0A0M4KQK6_9ACTO</name>
<reference evidence="9 11" key="1">
    <citation type="submission" date="2018-11" db="EMBL/GenBank/DDBJ databases">
        <title>Multidrug-resistant genes are associated with an 42-kb island TGI1 carrying a complex class 1 integron in a Trueperella pyogenes.</title>
        <authorList>
            <person name="Dong W."/>
        </authorList>
    </citation>
    <scope>NUCLEOTIDE SEQUENCE [LARGE SCALE GENOMIC DNA]</scope>
    <source>
        <strain evidence="9 11">TP4</strain>
    </source>
</reference>
<reference evidence="10 12" key="2">
    <citation type="submission" date="2024-01" db="EMBL/GenBank/DDBJ databases">
        <title>Genomic analysis and antimicrobial resistance profiles of Trueperella pyogenes isolated from domestic and wild animals.</title>
        <authorList>
            <person name="Magossi G."/>
            <person name="Gzyl K.E."/>
            <person name="Holman D.B."/>
            <person name="Amat S."/>
        </authorList>
    </citation>
    <scope>NUCLEOTIDE SEQUENCE [LARGE SCALE GENOMIC DNA]</scope>
    <source>
        <strain evidence="10 12">1494</strain>
    </source>
</reference>
<comment type="catalytic activity">
    <reaction evidence="7">
        <text>Endonucleolytic cleavage of RNA, removing 5'-extranucleotides from tRNA precursor.</text>
        <dbReference type="EC" id="3.1.26.5"/>
    </reaction>
</comment>
<keyword evidence="2 7" id="KW-0819">tRNA processing</keyword>
<dbReference type="Pfam" id="PF00825">
    <property type="entry name" value="Ribonuclease_P"/>
    <property type="match status" value="1"/>
</dbReference>
<dbReference type="GO" id="GO:0000049">
    <property type="term" value="F:tRNA binding"/>
    <property type="evidence" value="ECO:0007669"/>
    <property type="project" value="UniProtKB-UniRule"/>
</dbReference>
<evidence type="ECO:0000313" key="9">
    <source>
        <dbReference type="EMBL" id="AZR07074.1"/>
    </source>
</evidence>
<dbReference type="InterPro" id="IPR014721">
    <property type="entry name" value="Ribsml_uS5_D2-typ_fold_subgr"/>
</dbReference>
<dbReference type="AlphaFoldDB" id="A0A0M4KQK6"/>
<dbReference type="GO" id="GO:0042781">
    <property type="term" value="F:3'-tRNA processing endoribonuclease activity"/>
    <property type="evidence" value="ECO:0007669"/>
    <property type="project" value="TreeGrafter"/>
</dbReference>
<organism evidence="9 11">
    <name type="scientific">Trueperella pyogenes</name>
    <dbReference type="NCBI Taxonomy" id="1661"/>
    <lineage>
        <taxon>Bacteria</taxon>
        <taxon>Bacillati</taxon>
        <taxon>Actinomycetota</taxon>
        <taxon>Actinomycetes</taxon>
        <taxon>Actinomycetales</taxon>
        <taxon>Actinomycetaceae</taxon>
        <taxon>Trueperella</taxon>
    </lineage>
</organism>
<protein>
    <recommendedName>
        <fullName evidence="7 8">Ribonuclease P protein component</fullName>
        <shortName evidence="7">RNase P protein</shortName>
        <shortName evidence="7">RNaseP protein</shortName>
        <ecNumber evidence="7 8">3.1.26.5</ecNumber>
    </recommendedName>
    <alternativeName>
        <fullName evidence="7">Protein C5</fullName>
    </alternativeName>
</protein>
<accession>A0A0M4KQK6</accession>